<proteinExistence type="predicted"/>
<evidence type="ECO:0000313" key="2">
    <source>
        <dbReference type="Proteomes" id="UP000828941"/>
    </source>
</evidence>
<gene>
    <name evidence="1" type="ORF">L6164_028569</name>
</gene>
<dbReference type="Proteomes" id="UP000828941">
    <property type="component" value="Chromosome 12"/>
</dbReference>
<protein>
    <submittedName>
        <fullName evidence="1">Uncharacterized protein</fullName>
    </submittedName>
</protein>
<sequence length="331" mass="38405">MAKELESKKGEKAIFRDGYCPMLPPLVDTGMEERSFADTPDSRLEPLKQDKFSSLNILSEVAKYCMSKMNQSVVNEVHLEPELVQEPKSMANLRPCSHYGFGSPLDILADAAEICQFEENQSSLPFVTIPKKRRSSVHKARTKVVFSIDFQGKRLTRKRCCDKEELMEGEKVEPSKKKRKMNMPKPELEKSPPDLSIEFKDMIRKLEGTDLRFLMQKYLYGTDVNMNNNRLSMPKSQIQCEFLSENEKAILDEREGDKGRPSGVEVLLLDQCLREFRISLKKWDMRSVSVYNLVRDWKRVIKENDLQKGDHIQLWSFRVHGNLCLFLNCKK</sequence>
<evidence type="ECO:0000313" key="1">
    <source>
        <dbReference type="EMBL" id="KAI4305186.1"/>
    </source>
</evidence>
<accession>A0ACB9L633</accession>
<comment type="caution">
    <text evidence="1">The sequence shown here is derived from an EMBL/GenBank/DDBJ whole genome shotgun (WGS) entry which is preliminary data.</text>
</comment>
<keyword evidence="2" id="KW-1185">Reference proteome</keyword>
<organism evidence="1 2">
    <name type="scientific">Bauhinia variegata</name>
    <name type="common">Purple orchid tree</name>
    <name type="synonym">Phanera variegata</name>
    <dbReference type="NCBI Taxonomy" id="167791"/>
    <lineage>
        <taxon>Eukaryota</taxon>
        <taxon>Viridiplantae</taxon>
        <taxon>Streptophyta</taxon>
        <taxon>Embryophyta</taxon>
        <taxon>Tracheophyta</taxon>
        <taxon>Spermatophyta</taxon>
        <taxon>Magnoliopsida</taxon>
        <taxon>eudicotyledons</taxon>
        <taxon>Gunneridae</taxon>
        <taxon>Pentapetalae</taxon>
        <taxon>rosids</taxon>
        <taxon>fabids</taxon>
        <taxon>Fabales</taxon>
        <taxon>Fabaceae</taxon>
        <taxon>Cercidoideae</taxon>
        <taxon>Cercideae</taxon>
        <taxon>Bauhiniinae</taxon>
        <taxon>Bauhinia</taxon>
    </lineage>
</organism>
<reference evidence="1 2" key="1">
    <citation type="journal article" date="2022" name="DNA Res.">
        <title>Chromosomal-level genome assembly of the orchid tree Bauhinia variegata (Leguminosae; Cercidoideae) supports the allotetraploid origin hypothesis of Bauhinia.</title>
        <authorList>
            <person name="Zhong Y."/>
            <person name="Chen Y."/>
            <person name="Zheng D."/>
            <person name="Pang J."/>
            <person name="Liu Y."/>
            <person name="Luo S."/>
            <person name="Meng S."/>
            <person name="Qian L."/>
            <person name="Wei D."/>
            <person name="Dai S."/>
            <person name="Zhou R."/>
        </authorList>
    </citation>
    <scope>NUCLEOTIDE SEQUENCE [LARGE SCALE GENOMIC DNA]</scope>
    <source>
        <strain evidence="1">BV-YZ2020</strain>
    </source>
</reference>
<name>A0ACB9L633_BAUVA</name>
<dbReference type="EMBL" id="CM039437">
    <property type="protein sequence ID" value="KAI4305186.1"/>
    <property type="molecule type" value="Genomic_DNA"/>
</dbReference>